<protein>
    <submittedName>
        <fullName evidence="1">Uncharacterized protein</fullName>
    </submittedName>
</protein>
<sequence length="321" mass="33181">MTMGDGSDDAPFDLGVVGPAGGRGVIGVDGHDGDQHAGDGARGSSHAWRRWALLAAGLAAGGLLGAVIVDARHDAAELADVAIISGPANWMLDEGGSAAASVDLQLVNIGSRPVEILGIAADGFEITPDAEPFEQVEAPVGEWVVVQQTGLVADCSANDAPDAVQVRIRDAEGDERTVDADQNSDYGSIGMLWTDQCEFNAGYVQFVGPVIATTVGESSLTVTLPLLNYSGRSVQITRLVPMAPGLAATQPELPIRLVGHATAQIELTWTVEDCAAATSMAGDDGMIEFTVTSGSREVPEFSPLDTSTMVELVRLAGRVCG</sequence>
<accession>A0A4R4RSN8</accession>
<dbReference type="AlphaFoldDB" id="A0A4R4RSN8"/>
<dbReference type="Proteomes" id="UP000295621">
    <property type="component" value="Unassembled WGS sequence"/>
</dbReference>
<organism evidence="1 2">
    <name type="scientific">Jiangella ureilytica</name>
    <dbReference type="NCBI Taxonomy" id="2530374"/>
    <lineage>
        <taxon>Bacteria</taxon>
        <taxon>Bacillati</taxon>
        <taxon>Actinomycetota</taxon>
        <taxon>Actinomycetes</taxon>
        <taxon>Jiangellales</taxon>
        <taxon>Jiangellaceae</taxon>
        <taxon>Jiangella</taxon>
    </lineage>
</organism>
<evidence type="ECO:0000313" key="2">
    <source>
        <dbReference type="Proteomes" id="UP000295621"/>
    </source>
</evidence>
<proteinExistence type="predicted"/>
<name>A0A4R4RSN8_9ACTN</name>
<evidence type="ECO:0000313" key="1">
    <source>
        <dbReference type="EMBL" id="TDC52634.1"/>
    </source>
</evidence>
<gene>
    <name evidence="1" type="ORF">E1212_08590</name>
</gene>
<comment type="caution">
    <text evidence="1">The sequence shown here is derived from an EMBL/GenBank/DDBJ whole genome shotgun (WGS) entry which is preliminary data.</text>
</comment>
<dbReference type="RefSeq" id="WP_131981299.1">
    <property type="nucleotide sequence ID" value="NZ_SMKL01000014.1"/>
</dbReference>
<keyword evidence="2" id="KW-1185">Reference proteome</keyword>
<dbReference type="EMBL" id="SMKL01000014">
    <property type="protein sequence ID" value="TDC52634.1"/>
    <property type="molecule type" value="Genomic_DNA"/>
</dbReference>
<reference evidence="1 2" key="1">
    <citation type="submission" date="2019-02" db="EMBL/GenBank/DDBJ databases">
        <title>Draft genome sequences of novel Actinobacteria.</title>
        <authorList>
            <person name="Sahin N."/>
            <person name="Ay H."/>
            <person name="Saygin H."/>
        </authorList>
    </citation>
    <scope>NUCLEOTIDE SEQUENCE [LARGE SCALE GENOMIC DNA]</scope>
    <source>
        <strain evidence="1 2">KC603</strain>
    </source>
</reference>
<dbReference type="OrthoDB" id="5183304at2"/>